<dbReference type="EC" id="4.2.99.18" evidence="11"/>
<organism evidence="13">
    <name type="scientific">Albugo laibachii Nc14</name>
    <dbReference type="NCBI Taxonomy" id="890382"/>
    <lineage>
        <taxon>Eukaryota</taxon>
        <taxon>Sar</taxon>
        <taxon>Stramenopiles</taxon>
        <taxon>Oomycota</taxon>
        <taxon>Peronosporomycetes</taxon>
        <taxon>Albuginales</taxon>
        <taxon>Albuginaceae</taxon>
        <taxon>Albugo</taxon>
    </lineage>
</organism>
<dbReference type="Gene3D" id="1.10.340.30">
    <property type="entry name" value="Hypothetical protein, domain 2"/>
    <property type="match status" value="1"/>
</dbReference>
<evidence type="ECO:0000256" key="2">
    <source>
        <dbReference type="ARBA" id="ARBA00022485"/>
    </source>
</evidence>
<gene>
    <name evidence="13" type="primary">AlNc14C970G12677</name>
    <name evidence="11" type="synonym">NTH1</name>
    <name evidence="13" type="ORF">ALNC14_141560</name>
</gene>
<comment type="subcellular location">
    <subcellularLocation>
        <location evidence="11">Nucleus</location>
    </subcellularLocation>
    <subcellularLocation>
        <location evidence="11">Mitochondrion</location>
    </subcellularLocation>
</comment>
<feature type="domain" description="HhH-GPD" evidence="12">
    <location>
        <begin position="132"/>
        <end position="292"/>
    </location>
</feature>
<dbReference type="FunFam" id="1.10.340.30:FF:000005">
    <property type="entry name" value="Endonuclease III-like protein 1"/>
    <property type="match status" value="1"/>
</dbReference>
<dbReference type="SMART" id="SM00478">
    <property type="entry name" value="ENDO3c"/>
    <property type="match status" value="1"/>
</dbReference>
<dbReference type="PANTHER" id="PTHR43286:SF1">
    <property type="entry name" value="ENDONUCLEASE III-LIKE PROTEIN 1"/>
    <property type="match status" value="1"/>
</dbReference>
<sequence>MMLVRHALRNISSNIPQVSQGSSVHMKLRSSAKRDALRSTLATYAYNGSFETTNKLKKRKILKVESPSSKLQSKDEEILATPNVNWNEMLLKIREMRATMKAEVDEDGSETFYDTKHPAHVARFHVLISAMLSSQTKDPINAAAMRRLLDNELTVESMIKIKEDKLAQIIYPVSFYRNKAKSIKKVASILKERESEDGICDIPETVENLVALPGVGPKMAYLVMNVAWNKPVGICVDTHVHRICNRLGWVSTWNKKNPKAQDPEKTRKELEAWLPSEHWDSINQLLVGFGQTICHARQPKCKDCALQSICPSASKNLRS</sequence>
<dbReference type="SUPFAM" id="SSF48150">
    <property type="entry name" value="DNA-glycosylase"/>
    <property type="match status" value="1"/>
</dbReference>
<keyword evidence="4 11" id="KW-0227">DNA damage</keyword>
<evidence type="ECO:0000256" key="7">
    <source>
        <dbReference type="ARBA" id="ARBA00023014"/>
    </source>
</evidence>
<keyword evidence="2" id="KW-0004">4Fe-4S</keyword>
<dbReference type="PANTHER" id="PTHR43286">
    <property type="entry name" value="ENDONUCLEASE III-LIKE PROTEIN 1"/>
    <property type="match status" value="1"/>
</dbReference>
<dbReference type="Gene3D" id="1.10.1670.10">
    <property type="entry name" value="Helix-hairpin-Helix base-excision DNA repair enzymes (C-terminal)"/>
    <property type="match status" value="1"/>
</dbReference>
<keyword evidence="11" id="KW-0496">Mitochondrion</keyword>
<dbReference type="HAMAP" id="MF_03183">
    <property type="entry name" value="Endonuclease_III_Nth"/>
    <property type="match status" value="1"/>
</dbReference>
<name>F0X2C6_9STRA</name>
<dbReference type="InterPro" id="IPR003265">
    <property type="entry name" value="HhH-GPD_domain"/>
</dbReference>
<keyword evidence="10 11" id="KW-0326">Glycosidase</keyword>
<evidence type="ECO:0000256" key="9">
    <source>
        <dbReference type="ARBA" id="ARBA00023239"/>
    </source>
</evidence>
<proteinExistence type="inferred from homology"/>
<dbReference type="GO" id="GO:0046872">
    <property type="term" value="F:metal ion binding"/>
    <property type="evidence" value="ECO:0007669"/>
    <property type="project" value="UniProtKB-KW"/>
</dbReference>
<keyword evidence="5 11" id="KW-0378">Hydrolase</keyword>
<dbReference type="Pfam" id="PF00730">
    <property type="entry name" value="HhH-GPD"/>
    <property type="match status" value="1"/>
</dbReference>
<comment type="function">
    <text evidence="11">Bifunctional DNA N-glycosylase with associated apurinic/apyrimidinic (AP) lyase function that catalyzes the first step in base excision repair (BER), the primary repair pathway for the repair of oxidative DNA damage. The DNA N-glycosylase activity releases the damaged DNA base from DNA by cleaving the N-glycosidic bond, leaving an AP site. The AP lyase activity cleaves the phosphodiester bond 3' to the AP site by a beta-elimination. Primarily recognizes and repairs oxidative base damage of pyrimidines.</text>
</comment>
<evidence type="ECO:0000259" key="12">
    <source>
        <dbReference type="SMART" id="SM00478"/>
    </source>
</evidence>
<comment type="caution">
    <text evidence="11">Lacks conserved residue(s) required for the propagation of feature annotation.</text>
</comment>
<dbReference type="GO" id="GO:0051539">
    <property type="term" value="F:4 iron, 4 sulfur cluster binding"/>
    <property type="evidence" value="ECO:0007669"/>
    <property type="project" value="UniProtKB-KW"/>
</dbReference>
<keyword evidence="11" id="KW-0539">Nucleus</keyword>
<evidence type="ECO:0000256" key="10">
    <source>
        <dbReference type="ARBA" id="ARBA00023295"/>
    </source>
</evidence>
<dbReference type="InterPro" id="IPR030841">
    <property type="entry name" value="NTH1"/>
</dbReference>
<dbReference type="HOGENOM" id="CLU_012862_4_2_1"/>
<keyword evidence="8 11" id="KW-0234">DNA repair</keyword>
<dbReference type="GO" id="GO:0003677">
    <property type="term" value="F:DNA binding"/>
    <property type="evidence" value="ECO:0007669"/>
    <property type="project" value="UniProtKB-UniRule"/>
</dbReference>
<dbReference type="InterPro" id="IPR023170">
    <property type="entry name" value="HhH_base_excis_C"/>
</dbReference>
<dbReference type="FunFam" id="1.10.1670.10:FF:000026">
    <property type="entry name" value="Endonuclease III homolog"/>
    <property type="match status" value="1"/>
</dbReference>
<dbReference type="InterPro" id="IPR000445">
    <property type="entry name" value="HhH_motif"/>
</dbReference>
<dbReference type="InterPro" id="IPR011257">
    <property type="entry name" value="DNA_glycosylase"/>
</dbReference>
<dbReference type="GO" id="GO:0005739">
    <property type="term" value="C:mitochondrion"/>
    <property type="evidence" value="ECO:0007669"/>
    <property type="project" value="UniProtKB-SubCell"/>
</dbReference>
<dbReference type="GO" id="GO:0006289">
    <property type="term" value="P:nucleotide-excision repair"/>
    <property type="evidence" value="ECO:0007669"/>
    <property type="project" value="TreeGrafter"/>
</dbReference>
<evidence type="ECO:0000256" key="11">
    <source>
        <dbReference type="HAMAP-Rule" id="MF_03183"/>
    </source>
</evidence>
<comment type="catalytic activity">
    <reaction evidence="11">
        <text>2'-deoxyribonucleotide-(2'-deoxyribose 5'-phosphate)-2'-deoxyribonucleotide-DNA = a 3'-end 2'-deoxyribonucleotide-(2,3-dehydro-2,3-deoxyribose 5'-phosphate)-DNA + a 5'-end 5'-phospho-2'-deoxyribonucleoside-DNA + H(+)</text>
        <dbReference type="Rhea" id="RHEA:66592"/>
        <dbReference type="Rhea" id="RHEA-COMP:13180"/>
        <dbReference type="Rhea" id="RHEA-COMP:16897"/>
        <dbReference type="Rhea" id="RHEA-COMP:17067"/>
        <dbReference type="ChEBI" id="CHEBI:15378"/>
        <dbReference type="ChEBI" id="CHEBI:136412"/>
        <dbReference type="ChEBI" id="CHEBI:157695"/>
        <dbReference type="ChEBI" id="CHEBI:167181"/>
        <dbReference type="EC" id="4.2.99.18"/>
    </reaction>
</comment>
<dbReference type="EMBL" id="FR824813">
    <property type="protein sequence ID" value="CCA28012.1"/>
    <property type="molecule type" value="Genomic_DNA"/>
</dbReference>
<evidence type="ECO:0000256" key="5">
    <source>
        <dbReference type="ARBA" id="ARBA00022801"/>
    </source>
</evidence>
<evidence type="ECO:0000256" key="8">
    <source>
        <dbReference type="ARBA" id="ARBA00023204"/>
    </source>
</evidence>
<dbReference type="GO" id="GO:0000703">
    <property type="term" value="F:oxidized pyrimidine nucleobase lesion DNA N-glycosylase activity"/>
    <property type="evidence" value="ECO:0007669"/>
    <property type="project" value="UniProtKB-UniRule"/>
</dbReference>
<keyword evidence="7" id="KW-0411">Iron-sulfur</keyword>
<dbReference type="GO" id="GO:0006285">
    <property type="term" value="P:base-excision repair, AP site formation"/>
    <property type="evidence" value="ECO:0007669"/>
    <property type="project" value="UniProtKB-UniRule"/>
</dbReference>
<accession>F0X2C6</accession>
<reference evidence="13" key="1">
    <citation type="journal article" date="2011" name="PLoS Biol.">
        <title>Gene gain and loss during evolution of obligate parasitism in the white rust pathogen of Arabidopsis thaliana.</title>
        <authorList>
            <person name="Kemen E."/>
            <person name="Gardiner A."/>
            <person name="Schultz-Larsen T."/>
            <person name="Kemen A.C."/>
            <person name="Balmuth A.L."/>
            <person name="Robert-Seilaniantz A."/>
            <person name="Bailey K."/>
            <person name="Holub E."/>
            <person name="Studholme D.J."/>
            <person name="Maclean D."/>
            <person name="Jones J.D."/>
        </authorList>
    </citation>
    <scope>NUCLEOTIDE SEQUENCE</scope>
</reference>
<dbReference type="GO" id="GO:0140078">
    <property type="term" value="F:class I DNA-(apurinic or apyrimidinic site) endonuclease activity"/>
    <property type="evidence" value="ECO:0007669"/>
    <property type="project" value="UniProtKB-EC"/>
</dbReference>
<protein>
    <recommendedName>
        <fullName evidence="11">Endonuclease III homolog</fullName>
        <ecNumber evidence="11">3.2.2.-</ecNumber>
        <ecNumber evidence="11">4.2.99.18</ecNumber>
    </recommendedName>
    <alternativeName>
        <fullName evidence="11">Bifunctional DNA N-glycosylase/DNA-(apurinic or apyrimidinic site) lyase</fullName>
        <shortName evidence="11">DNA glycosylase/AP lyase</shortName>
    </alternativeName>
</protein>
<comment type="similarity">
    <text evidence="1 11">Belongs to the Nth/MutY family.</text>
</comment>
<evidence type="ECO:0000256" key="4">
    <source>
        <dbReference type="ARBA" id="ARBA00022763"/>
    </source>
</evidence>
<evidence type="ECO:0000313" key="13">
    <source>
        <dbReference type="EMBL" id="CCA28012.1"/>
    </source>
</evidence>
<dbReference type="EC" id="3.2.2.-" evidence="11"/>
<evidence type="ECO:0000256" key="3">
    <source>
        <dbReference type="ARBA" id="ARBA00022723"/>
    </source>
</evidence>
<keyword evidence="3" id="KW-0479">Metal-binding</keyword>
<dbReference type="GO" id="GO:0005634">
    <property type="term" value="C:nucleus"/>
    <property type="evidence" value="ECO:0007669"/>
    <property type="project" value="UniProtKB-SubCell"/>
</dbReference>
<dbReference type="CDD" id="cd00056">
    <property type="entry name" value="ENDO3c"/>
    <property type="match status" value="1"/>
</dbReference>
<dbReference type="AlphaFoldDB" id="F0X2C6"/>
<keyword evidence="6" id="KW-0408">Iron</keyword>
<keyword evidence="9 11" id="KW-0456">Lyase</keyword>
<evidence type="ECO:0000256" key="6">
    <source>
        <dbReference type="ARBA" id="ARBA00023004"/>
    </source>
</evidence>
<reference evidence="13" key="2">
    <citation type="submission" date="2011-02" db="EMBL/GenBank/DDBJ databases">
        <authorList>
            <person name="MacLean D."/>
        </authorList>
    </citation>
    <scope>NUCLEOTIDE SEQUENCE</scope>
</reference>
<dbReference type="Pfam" id="PF00633">
    <property type="entry name" value="HHH"/>
    <property type="match status" value="1"/>
</dbReference>
<evidence type="ECO:0000256" key="1">
    <source>
        <dbReference type="ARBA" id="ARBA00008343"/>
    </source>
</evidence>